<dbReference type="Proteomes" id="UP000595197">
    <property type="component" value="Plasmid pTT6-2"/>
</dbReference>
<protein>
    <submittedName>
        <fullName evidence="6">Sugar-binding transcriptional regulator</fullName>
    </submittedName>
</protein>
<dbReference type="EMBL" id="CP067422">
    <property type="protein sequence ID" value="QQP93660.1"/>
    <property type="molecule type" value="Genomic_DNA"/>
</dbReference>
<dbReference type="InterPro" id="IPR036388">
    <property type="entry name" value="WH-like_DNA-bd_sf"/>
</dbReference>
<keyword evidence="3" id="KW-0238">DNA-binding</keyword>
<gene>
    <name evidence="6" type="ORF">IGS68_32095</name>
</gene>
<sequence>MRVRRGLWSTPAGQAAAREGTGRVAARDGNSTNRKLDLAARAAWLYYIRGRTQDEIAAELNVSRQNAQRLVALATAEGLIKFRMDYPITECVEMAERLRDRFELVFCDIVPGERREETSLAGIAISAAERIESYLSSKAPAVLALGTGRTLRAAVAQVSAMERPQHKIVSLVGNLTRDGRASPYDVAMRLCDKTGAQCYPLPTPVVADDVEERKLLQSQRWYKTVSSLVHQVKASFMGIGEICWGSPLHVDGFITDQELAGLVSAHAVGEMLGWAFDQNGDLLTTTFNERLTAPPLVVPAKAPTIIMGAGSAKAPAIRAALRGRLANGLITDETTAARILALD</sequence>
<evidence type="ECO:0000256" key="3">
    <source>
        <dbReference type="ARBA" id="ARBA00023125"/>
    </source>
</evidence>
<keyword evidence="6" id="KW-0614">Plasmid</keyword>
<reference evidence="6" key="1">
    <citation type="submission" date="2021-02" db="EMBL/GenBank/DDBJ databases">
        <title>Skermanella TT6 skin isolate.</title>
        <authorList>
            <person name="Lee K."/>
            <person name="Ganzorig M."/>
        </authorList>
    </citation>
    <scope>NUCLEOTIDE SEQUENCE</scope>
    <source>
        <strain evidence="6">TT6</strain>
    </source>
</reference>
<evidence type="ECO:0000256" key="2">
    <source>
        <dbReference type="ARBA" id="ARBA00023015"/>
    </source>
</evidence>
<dbReference type="PANTHER" id="PTHR34294:SF1">
    <property type="entry name" value="TRANSCRIPTIONAL REGULATOR LSRR"/>
    <property type="match status" value="1"/>
</dbReference>
<dbReference type="SUPFAM" id="SSF100950">
    <property type="entry name" value="NagB/RpiA/CoA transferase-like"/>
    <property type="match status" value="1"/>
</dbReference>
<dbReference type="Gene3D" id="3.40.50.1360">
    <property type="match status" value="1"/>
</dbReference>
<evidence type="ECO:0000256" key="4">
    <source>
        <dbReference type="ARBA" id="ARBA00023163"/>
    </source>
</evidence>
<evidence type="ECO:0000313" key="6">
    <source>
        <dbReference type="EMBL" id="QQP93660.1"/>
    </source>
</evidence>
<dbReference type="Gene3D" id="1.10.10.10">
    <property type="entry name" value="Winged helix-like DNA-binding domain superfamily/Winged helix DNA-binding domain"/>
    <property type="match status" value="1"/>
</dbReference>
<comment type="similarity">
    <text evidence="1">Belongs to the SorC transcriptional regulatory family.</text>
</comment>
<evidence type="ECO:0000313" key="7">
    <source>
        <dbReference type="Proteomes" id="UP000595197"/>
    </source>
</evidence>
<dbReference type="InterPro" id="IPR007324">
    <property type="entry name" value="Sugar-bd_dom_put"/>
</dbReference>
<keyword evidence="4" id="KW-0804">Transcription</keyword>
<accession>A0ABX7BGZ6</accession>
<geneLocation type="plasmid" evidence="6 7">
    <name>pTT6-2</name>
</geneLocation>
<keyword evidence="7" id="KW-1185">Reference proteome</keyword>
<evidence type="ECO:0000256" key="1">
    <source>
        <dbReference type="ARBA" id="ARBA00010466"/>
    </source>
</evidence>
<keyword evidence="2" id="KW-0805">Transcription regulation</keyword>
<dbReference type="InterPro" id="IPR037171">
    <property type="entry name" value="NagB/RpiA_transferase-like"/>
</dbReference>
<feature type="domain" description="Sugar-binding" evidence="5">
    <location>
        <begin position="87"/>
        <end position="341"/>
    </location>
</feature>
<dbReference type="Pfam" id="PF04198">
    <property type="entry name" value="Sugar-bind"/>
    <property type="match status" value="1"/>
</dbReference>
<evidence type="ECO:0000259" key="5">
    <source>
        <dbReference type="Pfam" id="PF04198"/>
    </source>
</evidence>
<dbReference type="InterPro" id="IPR051054">
    <property type="entry name" value="SorC_transcr_regulators"/>
</dbReference>
<name>A0ABX7BGZ6_9PROT</name>
<proteinExistence type="inferred from homology"/>
<dbReference type="PANTHER" id="PTHR34294">
    <property type="entry name" value="TRANSCRIPTIONAL REGULATOR-RELATED"/>
    <property type="match status" value="1"/>
</dbReference>
<organism evidence="6 7">
    <name type="scientific">Skermanella cutis</name>
    <dbReference type="NCBI Taxonomy" id="2775420"/>
    <lineage>
        <taxon>Bacteria</taxon>
        <taxon>Pseudomonadati</taxon>
        <taxon>Pseudomonadota</taxon>
        <taxon>Alphaproteobacteria</taxon>
        <taxon>Rhodospirillales</taxon>
        <taxon>Azospirillaceae</taxon>
        <taxon>Skermanella</taxon>
    </lineage>
</organism>